<feature type="compositionally biased region" description="Basic and acidic residues" evidence="1">
    <location>
        <begin position="249"/>
        <end position="266"/>
    </location>
</feature>
<evidence type="ECO:0000256" key="1">
    <source>
        <dbReference type="SAM" id="MobiDB-lite"/>
    </source>
</evidence>
<name>A0ABQ8S758_PERAM</name>
<gene>
    <name evidence="2" type="ORF">ANN_21909</name>
</gene>
<reference evidence="2 3" key="1">
    <citation type="journal article" date="2022" name="Allergy">
        <title>Genome assembly and annotation of Periplaneta americana reveal a comprehensive cockroach allergen profile.</title>
        <authorList>
            <person name="Wang L."/>
            <person name="Xiong Q."/>
            <person name="Saelim N."/>
            <person name="Wang L."/>
            <person name="Nong W."/>
            <person name="Wan A.T."/>
            <person name="Shi M."/>
            <person name="Liu X."/>
            <person name="Cao Q."/>
            <person name="Hui J.H.L."/>
            <person name="Sookrung N."/>
            <person name="Leung T.F."/>
            <person name="Tungtrongchitr A."/>
            <person name="Tsui S.K.W."/>
        </authorList>
    </citation>
    <scope>NUCLEOTIDE SEQUENCE [LARGE SCALE GENOMIC DNA]</scope>
    <source>
        <strain evidence="2">PWHHKU_190912</strain>
    </source>
</reference>
<evidence type="ECO:0000313" key="2">
    <source>
        <dbReference type="EMBL" id="KAJ4429706.1"/>
    </source>
</evidence>
<dbReference type="Proteomes" id="UP001148838">
    <property type="component" value="Unassembled WGS sequence"/>
</dbReference>
<sequence>MGAKTWILRRSEEKQLDAFEMWLWRRMDRVKWKDKIRNEAVLESVNEEIITLKQNSYLAFEWDEGDNAGEMNPGSSTDSYPVFARNGLRVNSGKNLNQRDEVTEEWRKLHNTELHTLYSSPDIIRNIKSRRLRWAGHVARIGGSINAYRVLVGRPEGKRPLGSPRRRWEDNIKMDSREVGYDDRDWINLAQDRDQWRAYVRAAMNLRHCVGEKHGHYGEVKEANRSISNVDMKKDGACEMDRQSASPKPRKETKMMMTEGKCRPNYDGEMSLRSNAESYPTILLRLVEAKPRKNLNQDFNPNSLISRSDVLTVTTQREPLKLAIGIPLLQSSADFDRTISSFTSVPGNVGDKVNEKTANILSKNPGYYQLKEIQDILEEKTPQKPTKFSIEQLTAFVQALLTSCDMIDEMREGRECWWKDRVKGVPREKLPVSLLYQSQIPSQPGPEVEPRPSGRKTSVLAQSNRAAEEAATAEFVKSEPAVVSLISVSSGRSVSSSGAKSSSTTHYGCLLILLSDLFSYERLARIFRKFVSHYEKKQREVVVHDPRSENEEILYPGVFGTQQQRFV</sequence>
<feature type="region of interest" description="Disordered" evidence="1">
    <location>
        <begin position="238"/>
        <end position="269"/>
    </location>
</feature>
<organism evidence="2 3">
    <name type="scientific">Periplaneta americana</name>
    <name type="common">American cockroach</name>
    <name type="synonym">Blatta americana</name>
    <dbReference type="NCBI Taxonomy" id="6978"/>
    <lineage>
        <taxon>Eukaryota</taxon>
        <taxon>Metazoa</taxon>
        <taxon>Ecdysozoa</taxon>
        <taxon>Arthropoda</taxon>
        <taxon>Hexapoda</taxon>
        <taxon>Insecta</taxon>
        <taxon>Pterygota</taxon>
        <taxon>Neoptera</taxon>
        <taxon>Polyneoptera</taxon>
        <taxon>Dictyoptera</taxon>
        <taxon>Blattodea</taxon>
        <taxon>Blattoidea</taxon>
        <taxon>Blattidae</taxon>
        <taxon>Blattinae</taxon>
        <taxon>Periplaneta</taxon>
    </lineage>
</organism>
<accession>A0ABQ8S758</accession>
<protein>
    <submittedName>
        <fullName evidence="2">Uncharacterized protein</fullName>
    </submittedName>
</protein>
<evidence type="ECO:0000313" key="3">
    <source>
        <dbReference type="Proteomes" id="UP001148838"/>
    </source>
</evidence>
<dbReference type="EMBL" id="JAJSOF020000033">
    <property type="protein sequence ID" value="KAJ4429706.1"/>
    <property type="molecule type" value="Genomic_DNA"/>
</dbReference>
<proteinExistence type="predicted"/>
<comment type="caution">
    <text evidence="2">The sequence shown here is derived from an EMBL/GenBank/DDBJ whole genome shotgun (WGS) entry which is preliminary data.</text>
</comment>
<keyword evidence="3" id="KW-1185">Reference proteome</keyword>
<feature type="region of interest" description="Disordered" evidence="1">
    <location>
        <begin position="439"/>
        <end position="458"/>
    </location>
</feature>